<dbReference type="OMA" id="KMESIEF"/>
<dbReference type="VEuPathDB" id="PlasmoDB:PRELSG_1019300"/>
<accession>A0A1J1HAS2</accession>
<organism evidence="2 3">
    <name type="scientific">Plasmodium relictum</name>
    <dbReference type="NCBI Taxonomy" id="85471"/>
    <lineage>
        <taxon>Eukaryota</taxon>
        <taxon>Sar</taxon>
        <taxon>Alveolata</taxon>
        <taxon>Apicomplexa</taxon>
        <taxon>Aconoidasida</taxon>
        <taxon>Haemosporida</taxon>
        <taxon>Plasmodiidae</taxon>
        <taxon>Plasmodium</taxon>
        <taxon>Plasmodium (Haemamoeba)</taxon>
    </lineage>
</organism>
<dbReference type="KEGG" id="prel:PRELSG_1019300"/>
<dbReference type="EMBL" id="LN835305">
    <property type="protein sequence ID" value="CRH00538.1"/>
    <property type="molecule type" value="Genomic_DNA"/>
</dbReference>
<dbReference type="RefSeq" id="XP_028533541.1">
    <property type="nucleotide sequence ID" value="XM_028677120.1"/>
</dbReference>
<proteinExistence type="predicted"/>
<evidence type="ECO:0000313" key="3">
    <source>
        <dbReference type="Proteomes" id="UP000220158"/>
    </source>
</evidence>
<keyword evidence="1" id="KW-1133">Transmembrane helix</keyword>
<sequence length="1276" mass="155931">MFFILKKHTDKKNYKFFKTINSKLNGRKKKLSGKTTKYINYFFLKKKKVEEQIYYNSIKRKQLKGVSFPFHIICNLKNDKLKFLKKCNLSENKYTKENISTQHEKRSSISQIEEIKHVNEDIDRNLNGNLRNIQDENTRKSQVIMHDKNYLYEEENKLLDLYKDEHIFFPKMNIKKDRKLKDLKNMNNINNVIEIRKNKDVCNIYLITSLINIYHDNNYNYLVLKILREIKYIYYMNIKQISLIIYNLYKYYFINYIKNIFYNYDIINFNSFYNYYYILDDFIYNENMKYQLIDLNLIKQFLISLSHHIKKDIYYETDFNILSKIIFVFSYFSVNDKKLNELLIDRIFKSLHIKKNKKIKYFSLISLSFEKLRLYYSKFTFTHSYIIIKKMNKLSRKYGNTVIYKKKKLKKINLFDLHKKNPKIPLIELKDIFTYMYIINKNNLKNNQFIMVLLKYFNLFFKKNFTKEKDMYLYSYILNYNNNFYKENNFSINEKITSNSIYYNSLKNTKIENFNEDKKKKLLLNSYNGIILKRRRNKKLNKYLALYSLYNINKNAQLIDSSKNNYANNTLIHIEKINNNIDNNLRESKKKKDKIDLQDNNSFKKKECKTLIQDNFISREKVKKISESDLESKNKDKMEYRNDTISPLMKNNNILITNNSFKNNYEVDLISLIILLSHLISYDYLFLKKIPILHNLIKLYLDLIRITNLKHIHFFYISKIIQINGYMNIYNNFITKIIYSSIFFKCKNISLFHTGALNFDVENLCYYLIILYQKLLKIKIKDYNLNNVIYIYLIKFLEKFKKFSYILLYRYLKLLYSVKNCNGHKNSDKNKLIIYNYKKCSLLYDKKNYNISHENISLDKKLEFLIYENLILLKWNYIDNSYLLKFYKYINKLKLQGSDGEMKKKLGNVYKKLQNVIKEKIYNINLFDLMKLYINTNNELKRKVFHLEYLFNNLLSINNIEKMDDSNFILFFKTTFSYMYLNSTYTKRFFIKNFDCLKLIKLNRNYIEKNIEKIKKKYIYLIIIYNFFYLCLLFQKNIGYHKKNTNINHLETLFEIINKCLENWYFTNDEKNALIYIFLLYFNSLRKKKKHFFFIGKHSKKFVGISKKCIEEMDKLLNSYFNNSYTTYINPLLLFFLFKYKIFLNNYNRKKIKLMEKVINNQMIYYSMLNSKNDFIFLETIFYAITKNNFILKNELFDDFTNLYFNKITFKSFISNSFEKHREKNYFDLLEIIKLNILYKSENNNKNIIYNFITRRRSIEYSMKTVLNKNYEIFLL</sequence>
<feature type="transmembrane region" description="Helical" evidence="1">
    <location>
        <begin position="1018"/>
        <end position="1035"/>
    </location>
</feature>
<reference evidence="2 3" key="1">
    <citation type="submission" date="2015-04" db="EMBL/GenBank/DDBJ databases">
        <authorList>
            <consortium name="Pathogen Informatics"/>
        </authorList>
    </citation>
    <scope>NUCLEOTIDE SEQUENCE [LARGE SCALE GENOMIC DNA]</scope>
    <source>
        <strain evidence="2 3">SGS1</strain>
    </source>
</reference>
<dbReference type="GeneID" id="39736659"/>
<evidence type="ECO:0000313" key="2">
    <source>
        <dbReference type="EMBL" id="CRH00538.1"/>
    </source>
</evidence>
<feature type="transmembrane region" description="Helical" evidence="1">
    <location>
        <begin position="1125"/>
        <end position="1144"/>
    </location>
</feature>
<gene>
    <name evidence="2" type="ORF">PRELSG_1019300</name>
</gene>
<keyword evidence="1" id="KW-0812">Transmembrane</keyword>
<keyword evidence="1" id="KW-0472">Membrane</keyword>
<dbReference type="AlphaFoldDB" id="A0A1J1HAS2"/>
<keyword evidence="3" id="KW-1185">Reference proteome</keyword>
<evidence type="ECO:0000256" key="1">
    <source>
        <dbReference type="SAM" id="Phobius"/>
    </source>
</evidence>
<protein>
    <submittedName>
        <fullName evidence="2">Uncharacterized protein</fullName>
    </submittedName>
</protein>
<dbReference type="OrthoDB" id="392581at2759"/>
<dbReference type="Proteomes" id="UP000220158">
    <property type="component" value="Chromosome 10"/>
</dbReference>
<name>A0A1J1HAS2_PLARL</name>